<dbReference type="AlphaFoldDB" id="A0A8S3YKM2"/>
<protein>
    <submittedName>
        <fullName evidence="1">Uncharacterized protein</fullName>
    </submittedName>
</protein>
<evidence type="ECO:0000313" key="1">
    <source>
        <dbReference type="EMBL" id="CAG5117559.1"/>
    </source>
</evidence>
<evidence type="ECO:0000313" key="2">
    <source>
        <dbReference type="Proteomes" id="UP000678393"/>
    </source>
</evidence>
<dbReference type="OrthoDB" id="6102094at2759"/>
<feature type="non-terminal residue" evidence="1">
    <location>
        <position position="81"/>
    </location>
</feature>
<name>A0A8S3YKM2_9EUPU</name>
<sequence length="81" mass="8989">MANCVIVVAITAVLFTNVAIIISFATPNWVTFQGNASTFCDCSDCDCGMWLYCRGGFLNDGSTDNCHWFFSNNFDLEMKLP</sequence>
<dbReference type="EMBL" id="CAJHNH020000424">
    <property type="protein sequence ID" value="CAG5117559.1"/>
    <property type="molecule type" value="Genomic_DNA"/>
</dbReference>
<proteinExistence type="predicted"/>
<gene>
    <name evidence="1" type="ORF">CUNI_LOCUS3117</name>
</gene>
<comment type="caution">
    <text evidence="1">The sequence shown here is derived from an EMBL/GenBank/DDBJ whole genome shotgun (WGS) entry which is preliminary data.</text>
</comment>
<reference evidence="1" key="1">
    <citation type="submission" date="2021-04" db="EMBL/GenBank/DDBJ databases">
        <authorList>
            <consortium name="Molecular Ecology Group"/>
        </authorList>
    </citation>
    <scope>NUCLEOTIDE SEQUENCE</scope>
</reference>
<organism evidence="1 2">
    <name type="scientific">Candidula unifasciata</name>
    <dbReference type="NCBI Taxonomy" id="100452"/>
    <lineage>
        <taxon>Eukaryota</taxon>
        <taxon>Metazoa</taxon>
        <taxon>Spiralia</taxon>
        <taxon>Lophotrochozoa</taxon>
        <taxon>Mollusca</taxon>
        <taxon>Gastropoda</taxon>
        <taxon>Heterobranchia</taxon>
        <taxon>Euthyneura</taxon>
        <taxon>Panpulmonata</taxon>
        <taxon>Eupulmonata</taxon>
        <taxon>Stylommatophora</taxon>
        <taxon>Helicina</taxon>
        <taxon>Helicoidea</taxon>
        <taxon>Geomitridae</taxon>
        <taxon>Candidula</taxon>
    </lineage>
</organism>
<dbReference type="Proteomes" id="UP000678393">
    <property type="component" value="Unassembled WGS sequence"/>
</dbReference>
<accession>A0A8S3YKM2</accession>
<keyword evidence="2" id="KW-1185">Reference proteome</keyword>